<sequence>VFQYSAIVRDRARGLCLRLDKLPVAAEVQDFGILRSALSLNDDGAIGMQIDADARRGLRIPVAGAFVE</sequence>
<accession>A0A1R3L161</accession>
<gene>
    <name evidence="1" type="ORF">COLO4_02313</name>
</gene>
<evidence type="ECO:0000313" key="2">
    <source>
        <dbReference type="Proteomes" id="UP000187203"/>
    </source>
</evidence>
<proteinExistence type="predicted"/>
<keyword evidence="2" id="KW-1185">Reference proteome</keyword>
<feature type="non-terminal residue" evidence="1">
    <location>
        <position position="1"/>
    </location>
</feature>
<dbReference type="Proteomes" id="UP000187203">
    <property type="component" value="Unassembled WGS sequence"/>
</dbReference>
<evidence type="ECO:0000313" key="1">
    <source>
        <dbReference type="EMBL" id="OMP13083.1"/>
    </source>
</evidence>
<dbReference type="AlphaFoldDB" id="A0A1R3L161"/>
<reference evidence="2" key="1">
    <citation type="submission" date="2013-09" db="EMBL/GenBank/DDBJ databases">
        <title>Corchorus olitorius genome sequencing.</title>
        <authorList>
            <person name="Alam M."/>
            <person name="Haque M.S."/>
            <person name="Islam M.S."/>
            <person name="Emdad E.M."/>
            <person name="Islam M.M."/>
            <person name="Ahmed B."/>
            <person name="Halim A."/>
            <person name="Hossen Q.M.M."/>
            <person name="Hossain M.Z."/>
            <person name="Ahmed R."/>
            <person name="Khan M.M."/>
            <person name="Islam R."/>
            <person name="Rashid M.M."/>
            <person name="Khan S.A."/>
            <person name="Rahman M.S."/>
            <person name="Alam M."/>
            <person name="Yahiya A.S."/>
            <person name="Khan M.S."/>
            <person name="Azam M.S."/>
            <person name="Haque T."/>
            <person name="Lashkar M.Z.H."/>
            <person name="Akhand A.I."/>
            <person name="Morshed G."/>
            <person name="Roy S."/>
            <person name="Uddin K.S."/>
            <person name="Rabeya T."/>
            <person name="Hossain A.S."/>
            <person name="Chowdhury A."/>
            <person name="Snigdha A.R."/>
            <person name="Mortoza M.S."/>
            <person name="Matin S.A."/>
            <person name="Hoque S.M.E."/>
            <person name="Islam M.K."/>
            <person name="Roy D.K."/>
            <person name="Haider R."/>
            <person name="Moosa M.M."/>
            <person name="Elias S.M."/>
            <person name="Hasan A.M."/>
            <person name="Jahan S."/>
            <person name="Shafiuddin M."/>
            <person name="Mahmood N."/>
            <person name="Shommy N.S."/>
        </authorList>
    </citation>
    <scope>NUCLEOTIDE SEQUENCE [LARGE SCALE GENOMIC DNA]</scope>
    <source>
        <strain evidence="2">cv. O-4</strain>
    </source>
</reference>
<organism evidence="1 2">
    <name type="scientific">Corchorus olitorius</name>
    <dbReference type="NCBI Taxonomy" id="93759"/>
    <lineage>
        <taxon>Eukaryota</taxon>
        <taxon>Viridiplantae</taxon>
        <taxon>Streptophyta</taxon>
        <taxon>Embryophyta</taxon>
        <taxon>Tracheophyta</taxon>
        <taxon>Spermatophyta</taxon>
        <taxon>Magnoliopsida</taxon>
        <taxon>eudicotyledons</taxon>
        <taxon>Gunneridae</taxon>
        <taxon>Pentapetalae</taxon>
        <taxon>rosids</taxon>
        <taxon>malvids</taxon>
        <taxon>Malvales</taxon>
        <taxon>Malvaceae</taxon>
        <taxon>Grewioideae</taxon>
        <taxon>Apeibeae</taxon>
        <taxon>Corchorus</taxon>
    </lineage>
</organism>
<feature type="non-terminal residue" evidence="1">
    <location>
        <position position="68"/>
    </location>
</feature>
<dbReference type="EMBL" id="AWUE01005200">
    <property type="protein sequence ID" value="OMP13083.1"/>
    <property type="molecule type" value="Genomic_DNA"/>
</dbReference>
<protein>
    <submittedName>
        <fullName evidence="1">Uncharacterized protein</fullName>
    </submittedName>
</protein>
<name>A0A1R3L161_9ROSI</name>
<comment type="caution">
    <text evidence="1">The sequence shown here is derived from an EMBL/GenBank/DDBJ whole genome shotgun (WGS) entry which is preliminary data.</text>
</comment>